<evidence type="ECO:0000313" key="1">
    <source>
        <dbReference type="EMBL" id="RDY21434.1"/>
    </source>
</evidence>
<dbReference type="InterPro" id="IPR021145">
    <property type="entry name" value="Portal_protein_SPP1_Gp6-like"/>
</dbReference>
<dbReference type="Proteomes" id="UP000093352">
    <property type="component" value="Unassembled WGS sequence"/>
</dbReference>
<reference evidence="1 2" key="1">
    <citation type="journal article" date="2016" name="Genome Announc.">
        <title>Draft Genome Sequence of Criibacterium bergeronii gen. nov., sp. nov., Strain CCRI-22567T, Isolated from a Vaginal Sample from a Woman with Bacterial Vaginosis.</title>
        <authorList>
            <person name="Maheux A.F."/>
            <person name="Berube E."/>
            <person name="Boudreau D.K."/>
            <person name="Raymond F."/>
            <person name="Corbeil J."/>
            <person name="Roy P.H."/>
            <person name="Boissinot M."/>
            <person name="Omar R.F."/>
        </authorList>
    </citation>
    <scope>NUCLEOTIDE SEQUENCE [LARGE SCALE GENOMIC DNA]</scope>
    <source>
        <strain evidence="1 2">CCRI-22567</strain>
    </source>
</reference>
<organism evidence="1 2">
    <name type="scientific">Criibacterium bergeronii</name>
    <dbReference type="NCBI Taxonomy" id="1871336"/>
    <lineage>
        <taxon>Bacteria</taxon>
        <taxon>Bacillati</taxon>
        <taxon>Bacillota</taxon>
        <taxon>Clostridia</taxon>
        <taxon>Peptostreptococcales</taxon>
        <taxon>Filifactoraceae</taxon>
        <taxon>Criibacterium</taxon>
    </lineage>
</organism>
<accession>A0A371ILT4</accession>
<gene>
    <name evidence="1" type="ORF">BBG48_004760</name>
</gene>
<keyword evidence="2" id="KW-1185">Reference proteome</keyword>
<dbReference type="EMBL" id="MBEW02000007">
    <property type="protein sequence ID" value="RDY21434.1"/>
    <property type="molecule type" value="Genomic_DNA"/>
</dbReference>
<sequence>MIARGKLDLEQLCTFFYFAERRLIVGHNIDSAKTPYLTRDLNGRRIISSSVSNITESNVIEVLDKAFATHELNRSEIDYLWKYYRGQQPIRYRQKEVRPEICNRIVENRANEIVSFKVGYLCGEPIQYVSRSSEEKVVEQINKLNEMMFAEDKVSQDQELVEWQMICGTAFRLVLPDDVNEIDEAPFEIYTLDPRDTFIVYSNDIGNKPLMAVKYSVDEHDLLRYSVYTESQYFLIENGLIKANKSHALNMIPIFEYPANNARLGAFEIVLPLLDAINNVVSNRLDGIEQFIQAFIKFVNCDITKEEYKEFLELGAIKVKSVDGQRADVDMVTTELSQDQTQTLKEDLYNAVLTICGMPNRNGGSSTSDTGTAVLLRDGWSLAEARAKDSEHIFKKSEKKMLKLILRICRDLAGFDLLLKDIDMKFTRRNYEAIQSKSQVLVSMLQQPKIHPRLAFLHSGLFTDAESAYAMSKEYYDELMIEEQKKNKRNSS</sequence>
<proteinExistence type="predicted"/>
<protein>
    <submittedName>
        <fullName evidence="1">Phage portal protein</fullName>
    </submittedName>
</protein>
<name>A0A371ILT4_9FIRM</name>
<evidence type="ECO:0000313" key="2">
    <source>
        <dbReference type="Proteomes" id="UP000093352"/>
    </source>
</evidence>
<comment type="caution">
    <text evidence="1">The sequence shown here is derived from an EMBL/GenBank/DDBJ whole genome shotgun (WGS) entry which is preliminary data.</text>
</comment>
<dbReference type="STRING" id="1871336.BBG48_06505"/>
<dbReference type="AlphaFoldDB" id="A0A371ILT4"/>
<dbReference type="Pfam" id="PF05133">
    <property type="entry name" value="SPP1_portal"/>
    <property type="match status" value="1"/>
</dbReference>